<dbReference type="InterPro" id="IPR046956">
    <property type="entry name" value="RLP23-like"/>
</dbReference>
<dbReference type="AlphaFoldDB" id="A0AAQ3NUI3"/>
<keyword evidence="3" id="KW-0732">Signal</keyword>
<dbReference type="SUPFAM" id="SSF52058">
    <property type="entry name" value="L domain-like"/>
    <property type="match status" value="1"/>
</dbReference>
<evidence type="ECO:0000313" key="8">
    <source>
        <dbReference type="EMBL" id="WVZ15022.1"/>
    </source>
</evidence>
<dbReference type="GO" id="GO:0016020">
    <property type="term" value="C:membrane"/>
    <property type="evidence" value="ECO:0007669"/>
    <property type="project" value="UniProtKB-SubCell"/>
</dbReference>
<dbReference type="PANTHER" id="PTHR48063">
    <property type="entry name" value="LRR RECEPTOR-LIKE KINASE"/>
    <property type="match status" value="1"/>
</dbReference>
<evidence type="ECO:0000256" key="4">
    <source>
        <dbReference type="ARBA" id="ARBA00022989"/>
    </source>
</evidence>
<feature type="non-terminal residue" evidence="8">
    <location>
        <position position="193"/>
    </location>
</feature>
<sequence length="193" mass="21753">SIHQTLLPRNVEWLSNLLKLEYLDLGGSNICESFLWLHTLATLPSLMHLHLSGCTLSHHNQPFFLNFSSLLTLDISDISYPFANLFVPKWVFSLKKLVSFSSRFNQFEGPISHGFRNLTLVENLDLHGNSFSSSIPHWLFGVLFHLKWLDLSYNNLQGNIPNALGNVTSLITLHLSGNQLEGPIPTSLENLTS</sequence>
<keyword evidence="6" id="KW-0675">Receptor</keyword>
<evidence type="ECO:0000256" key="2">
    <source>
        <dbReference type="ARBA" id="ARBA00022692"/>
    </source>
</evidence>
<dbReference type="Gene3D" id="3.80.10.10">
    <property type="entry name" value="Ribonuclease Inhibitor"/>
    <property type="match status" value="1"/>
</dbReference>
<reference evidence="8 9" key="1">
    <citation type="journal article" date="2023" name="Life. Sci Alliance">
        <title>Evolutionary insights into 3D genome organization and epigenetic landscape of Vigna mungo.</title>
        <authorList>
            <person name="Junaid A."/>
            <person name="Singh B."/>
            <person name="Bhatia S."/>
        </authorList>
    </citation>
    <scope>NUCLEOTIDE SEQUENCE [LARGE SCALE GENOMIC DNA]</scope>
    <source>
        <strain evidence="8">Urdbean</strain>
    </source>
</reference>
<protein>
    <recommendedName>
        <fullName evidence="10">Receptor-like protein 12</fullName>
    </recommendedName>
</protein>
<keyword evidence="5" id="KW-0472">Membrane</keyword>
<keyword evidence="4" id="KW-1133">Transmembrane helix</keyword>
<comment type="subcellular location">
    <subcellularLocation>
        <location evidence="1">Membrane</location>
        <topology evidence="1">Single-pass type I membrane protein</topology>
    </subcellularLocation>
</comment>
<evidence type="ECO:0000256" key="1">
    <source>
        <dbReference type="ARBA" id="ARBA00004479"/>
    </source>
</evidence>
<gene>
    <name evidence="8" type="ORF">V8G54_012588</name>
</gene>
<name>A0AAQ3NUI3_VIGMU</name>
<dbReference type="PANTHER" id="PTHR48063:SF63">
    <property type="entry name" value="LEUCINE-RICH RECEPTOR-LIKE KINASE FAMILY PROTEIN"/>
    <property type="match status" value="1"/>
</dbReference>
<organism evidence="8 9">
    <name type="scientific">Vigna mungo</name>
    <name type="common">Black gram</name>
    <name type="synonym">Phaseolus mungo</name>
    <dbReference type="NCBI Taxonomy" id="3915"/>
    <lineage>
        <taxon>Eukaryota</taxon>
        <taxon>Viridiplantae</taxon>
        <taxon>Streptophyta</taxon>
        <taxon>Embryophyta</taxon>
        <taxon>Tracheophyta</taxon>
        <taxon>Spermatophyta</taxon>
        <taxon>Magnoliopsida</taxon>
        <taxon>eudicotyledons</taxon>
        <taxon>Gunneridae</taxon>
        <taxon>Pentapetalae</taxon>
        <taxon>rosids</taxon>
        <taxon>fabids</taxon>
        <taxon>Fabales</taxon>
        <taxon>Fabaceae</taxon>
        <taxon>Papilionoideae</taxon>
        <taxon>50 kb inversion clade</taxon>
        <taxon>NPAAA clade</taxon>
        <taxon>indigoferoid/millettioid clade</taxon>
        <taxon>Phaseoleae</taxon>
        <taxon>Vigna</taxon>
    </lineage>
</organism>
<dbReference type="Pfam" id="PF13855">
    <property type="entry name" value="LRR_8"/>
    <property type="match status" value="1"/>
</dbReference>
<dbReference type="InterPro" id="IPR032675">
    <property type="entry name" value="LRR_dom_sf"/>
</dbReference>
<proteinExistence type="predicted"/>
<evidence type="ECO:0000256" key="5">
    <source>
        <dbReference type="ARBA" id="ARBA00023136"/>
    </source>
</evidence>
<accession>A0AAQ3NUI3</accession>
<dbReference type="Proteomes" id="UP001374535">
    <property type="component" value="Chromosome 4"/>
</dbReference>
<evidence type="ECO:0000256" key="3">
    <source>
        <dbReference type="ARBA" id="ARBA00022729"/>
    </source>
</evidence>
<evidence type="ECO:0000256" key="6">
    <source>
        <dbReference type="ARBA" id="ARBA00023170"/>
    </source>
</evidence>
<evidence type="ECO:0000313" key="9">
    <source>
        <dbReference type="Proteomes" id="UP001374535"/>
    </source>
</evidence>
<feature type="non-terminal residue" evidence="8">
    <location>
        <position position="1"/>
    </location>
</feature>
<evidence type="ECO:0008006" key="10">
    <source>
        <dbReference type="Google" id="ProtNLM"/>
    </source>
</evidence>
<dbReference type="EMBL" id="CP144697">
    <property type="protein sequence ID" value="WVZ15022.1"/>
    <property type="molecule type" value="Genomic_DNA"/>
</dbReference>
<keyword evidence="9" id="KW-1185">Reference proteome</keyword>
<evidence type="ECO:0000256" key="7">
    <source>
        <dbReference type="ARBA" id="ARBA00023180"/>
    </source>
</evidence>
<keyword evidence="2" id="KW-0812">Transmembrane</keyword>
<keyword evidence="7" id="KW-0325">Glycoprotein</keyword>
<dbReference type="InterPro" id="IPR001611">
    <property type="entry name" value="Leu-rich_rpt"/>
</dbReference>